<comment type="caution">
    <text evidence="7">The sequence shown here is derived from an EMBL/GenBank/DDBJ whole genome shotgun (WGS) entry which is preliminary data.</text>
</comment>
<dbReference type="GO" id="GO:0005739">
    <property type="term" value="C:mitochondrion"/>
    <property type="evidence" value="ECO:0007669"/>
    <property type="project" value="UniProtKB-SubCell"/>
</dbReference>
<dbReference type="FunCoup" id="A0A6L2PYE0">
    <property type="interactions" value="1872"/>
</dbReference>
<evidence type="ECO:0000256" key="3">
    <source>
        <dbReference type="ARBA" id="ARBA00004514"/>
    </source>
</evidence>
<comment type="subcellular location">
    <subcellularLocation>
        <location evidence="3">Cytoplasm</location>
        <location evidence="3">Cytosol</location>
    </subcellularLocation>
    <subcellularLocation>
        <location evidence="2">Endoplasmic reticulum</location>
    </subcellularLocation>
    <subcellularLocation>
        <location evidence="1">Mitochondrion</location>
    </subcellularLocation>
</comment>
<proteinExistence type="predicted"/>
<dbReference type="InterPro" id="IPR011989">
    <property type="entry name" value="ARM-like"/>
</dbReference>
<dbReference type="InterPro" id="IPR040144">
    <property type="entry name" value="RAP1GDS1"/>
</dbReference>
<reference evidence="8" key="1">
    <citation type="submission" date="2020-01" db="EMBL/GenBank/DDBJ databases">
        <title>Draft genome sequence of the Termite Coptotermes fromosanus.</title>
        <authorList>
            <person name="Itakura S."/>
            <person name="Yosikawa Y."/>
            <person name="Umezawa K."/>
        </authorList>
    </citation>
    <scope>NUCLEOTIDE SEQUENCE [LARGE SCALE GENOMIC DNA]</scope>
</reference>
<keyword evidence="5" id="KW-0256">Endoplasmic reticulum</keyword>
<dbReference type="Proteomes" id="UP000502823">
    <property type="component" value="Unassembled WGS sequence"/>
</dbReference>
<evidence type="ECO:0000256" key="6">
    <source>
        <dbReference type="ARBA" id="ARBA00023128"/>
    </source>
</evidence>
<evidence type="ECO:0000256" key="1">
    <source>
        <dbReference type="ARBA" id="ARBA00004173"/>
    </source>
</evidence>
<dbReference type="GO" id="GO:0005829">
    <property type="term" value="C:cytosol"/>
    <property type="evidence" value="ECO:0007669"/>
    <property type="project" value="UniProtKB-SubCell"/>
</dbReference>
<dbReference type="AlphaFoldDB" id="A0A6L2PYE0"/>
<dbReference type="InterPro" id="IPR016024">
    <property type="entry name" value="ARM-type_fold"/>
</dbReference>
<keyword evidence="8" id="KW-1185">Reference proteome</keyword>
<gene>
    <name evidence="7" type="ORF">Cfor_05920</name>
</gene>
<dbReference type="Pfam" id="PF00514">
    <property type="entry name" value="Arm"/>
    <property type="match status" value="1"/>
</dbReference>
<dbReference type="GO" id="GO:0005783">
    <property type="term" value="C:endoplasmic reticulum"/>
    <property type="evidence" value="ECO:0007669"/>
    <property type="project" value="UniProtKB-SubCell"/>
</dbReference>
<evidence type="ECO:0000256" key="4">
    <source>
        <dbReference type="ARBA" id="ARBA00022490"/>
    </source>
</evidence>
<dbReference type="FunFam" id="1.25.10.10:FF:000369">
    <property type="entry name" value="Vimar"/>
    <property type="match status" value="1"/>
</dbReference>
<evidence type="ECO:0000256" key="5">
    <source>
        <dbReference type="ARBA" id="ARBA00022824"/>
    </source>
</evidence>
<keyword evidence="4" id="KW-0963">Cytoplasm</keyword>
<name>A0A6L2PYE0_COPFO</name>
<dbReference type="SUPFAM" id="SSF48371">
    <property type="entry name" value="ARM repeat"/>
    <property type="match status" value="2"/>
</dbReference>
<accession>A0A6L2PYE0</accession>
<dbReference type="Gene3D" id="1.25.10.10">
    <property type="entry name" value="Leucine-rich Repeat Variant"/>
    <property type="match status" value="2"/>
</dbReference>
<keyword evidence="6" id="KW-0496">Mitochondrion</keyword>
<evidence type="ECO:0000313" key="8">
    <source>
        <dbReference type="Proteomes" id="UP000502823"/>
    </source>
</evidence>
<organism evidence="7 8">
    <name type="scientific">Coptotermes formosanus</name>
    <name type="common">Formosan subterranean termite</name>
    <dbReference type="NCBI Taxonomy" id="36987"/>
    <lineage>
        <taxon>Eukaryota</taxon>
        <taxon>Metazoa</taxon>
        <taxon>Ecdysozoa</taxon>
        <taxon>Arthropoda</taxon>
        <taxon>Hexapoda</taxon>
        <taxon>Insecta</taxon>
        <taxon>Pterygota</taxon>
        <taxon>Neoptera</taxon>
        <taxon>Polyneoptera</taxon>
        <taxon>Dictyoptera</taxon>
        <taxon>Blattodea</taxon>
        <taxon>Blattoidea</taxon>
        <taxon>Termitoidae</taxon>
        <taxon>Rhinotermitidae</taxon>
        <taxon>Coptotermes</taxon>
    </lineage>
</organism>
<dbReference type="GO" id="GO:0005085">
    <property type="term" value="F:guanyl-nucleotide exchange factor activity"/>
    <property type="evidence" value="ECO:0007669"/>
    <property type="project" value="InterPro"/>
</dbReference>
<evidence type="ECO:0000256" key="2">
    <source>
        <dbReference type="ARBA" id="ARBA00004240"/>
    </source>
</evidence>
<evidence type="ECO:0000313" key="7">
    <source>
        <dbReference type="EMBL" id="GFG36610.1"/>
    </source>
</evidence>
<dbReference type="InterPro" id="IPR000225">
    <property type="entry name" value="Armadillo"/>
</dbReference>
<dbReference type="EMBL" id="BLKM01000654">
    <property type="protein sequence ID" value="GFG36610.1"/>
    <property type="molecule type" value="Genomic_DNA"/>
</dbReference>
<dbReference type="InParanoid" id="A0A6L2PYE0"/>
<dbReference type="SMART" id="SM00185">
    <property type="entry name" value="ARM"/>
    <property type="match status" value="6"/>
</dbReference>
<sequence length="619" mass="66802">MEASSTAGGLPKLMEGLVIAVDRKSENISKILDSLVSQIQASGGDCGDCTSFVSQLETLLQWESKDIVAKTAQVVAELAKSESGREKYGNPAILKILVELLKTKQQDLHILTQNCRALGNICYDNDKGRKFVLDAEGLPVLLSVLERSVNETGEGGRTLRNVAAGFLLNLLIGQEDIQKTAIELGVSKFLCSILELDGTVTEGEEASTHVLLILGLLTDAVSSCDSLLDEKLCHVTVKVLGASSSPEIIEMCLELLHGQAENENVKNHLAHAGLCELLVQLLEKHKSLVDDDETRNLMKMACDLIVLILTGDISMNTLYAEGKGRVFQQMVAWLSSGDEDLQITGVLAMGNFARTDKHCIQMVEAGVSKKLLALVEKNNTPSGDIRLQHALLSALRNLVIPSQNKAVVLEDGLVDTVYPMLAIPTFPVVFKLLGTLRMVIDGQESAACKLGRKKDLVSSLVTWCGTEDHPGVQGEANRLLAWLIKNSRDQEVLTVILESGAVPHLVDMLTAEHAVMQNEALLALTLLASMRLADAEAYLLEAKIGDKLARLVNDSRPSLAREMVQNILSLVGQLANSGALQHHLVDSGVSTALSKLSSEENVTSISDQITRLTSMLDSG</sequence>
<dbReference type="OrthoDB" id="26149at2759"/>
<protein>
    <submittedName>
        <fullName evidence="7">Uncharacterized protein</fullName>
    </submittedName>
</protein>
<dbReference type="PANTHER" id="PTHR10957">
    <property type="entry name" value="RAP1 GTPASE-GDP DISSOCIATION STIMULATOR 1"/>
    <property type="match status" value="1"/>
</dbReference>